<dbReference type="Gene3D" id="3.40.630.10">
    <property type="entry name" value="Zn peptidases"/>
    <property type="match status" value="1"/>
</dbReference>
<dbReference type="RefSeq" id="WP_222992799.1">
    <property type="nucleotide sequence ID" value="NZ_JAINVV010000013.1"/>
</dbReference>
<dbReference type="Pfam" id="PF01546">
    <property type="entry name" value="Peptidase_M20"/>
    <property type="match status" value="1"/>
</dbReference>
<comment type="caution">
    <text evidence="6">The sequence shown here is derived from an EMBL/GenBank/DDBJ whole genome shotgun (WGS) entry which is preliminary data.</text>
</comment>
<accession>A0ABS7PWV6</accession>
<dbReference type="Pfam" id="PF07687">
    <property type="entry name" value="M20_dimer"/>
    <property type="match status" value="1"/>
</dbReference>
<dbReference type="PANTHER" id="PTHR43270">
    <property type="entry name" value="BETA-ALA-HIS DIPEPTIDASE"/>
    <property type="match status" value="1"/>
</dbReference>
<organism evidence="6 7">
    <name type="scientific">Sphingomonas colocasiae</name>
    <dbReference type="NCBI Taxonomy" id="1848973"/>
    <lineage>
        <taxon>Bacteria</taxon>
        <taxon>Pseudomonadati</taxon>
        <taxon>Pseudomonadota</taxon>
        <taxon>Alphaproteobacteria</taxon>
        <taxon>Sphingomonadales</taxon>
        <taxon>Sphingomonadaceae</taxon>
        <taxon>Sphingomonas</taxon>
    </lineage>
</organism>
<feature type="domain" description="Peptidase M20 dimerisation" evidence="5">
    <location>
        <begin position="236"/>
        <end position="385"/>
    </location>
</feature>
<evidence type="ECO:0000259" key="5">
    <source>
        <dbReference type="Pfam" id="PF07687"/>
    </source>
</evidence>
<dbReference type="InterPro" id="IPR002933">
    <property type="entry name" value="Peptidase_M20"/>
</dbReference>
<dbReference type="EMBL" id="JAINVV010000013">
    <property type="protein sequence ID" value="MBY8825693.1"/>
    <property type="molecule type" value="Genomic_DNA"/>
</dbReference>
<sequence length="510" mass="54248">MSMIRRLPLSIAVLVAAPAFAAPVKADPVRQYRIAHEWEIVRELADFVAIPNAGRTAAEMEPNVRALDAMLRRRGFTVTRIQTDGGKPSIIARLDVAGARRTLGFYAHFDGQPVSQPDWRTPPFEPVLRAGAAVDAPVIDLAGKPVALPPEARLYGRSASDDKAPIVAILRAMDALRAGGQAPAANVILFLDGDEESGSPDIAAQLRDHAGALKADLWILCDGPVHSSGAQQVILGARGVASLELTAYGPARGLHSGHYGNWVPNPALALARLLAAMRDEDGVVTIPGFEDGVKLADAEEQRLLDALPAVEDGLRRDLRIGRTLGSPRLMDGVIRPALNIRGISAGAVGDKAANVIPTRAMASIDMRLVPGQVPDHVRAVTERFFRDQGWFVTAREPDAETLLSHVKVLRAEWGPGYPGYRAAASAPGTQAVIRAVTRALGKPPLVTPMLGGSIPMSVIADGLATPAVLLPTVNADNAQHAANENLRLRNLWDGIDMFAAILRDFDGGGR</sequence>
<dbReference type="PANTHER" id="PTHR43270:SF8">
    <property type="entry name" value="DI- AND TRIPEPTIDASE DUG2-RELATED"/>
    <property type="match status" value="1"/>
</dbReference>
<dbReference type="Proteomes" id="UP000706039">
    <property type="component" value="Unassembled WGS sequence"/>
</dbReference>
<name>A0ABS7PWV6_9SPHN</name>
<reference evidence="6 7" key="1">
    <citation type="submission" date="2021-08" db="EMBL/GenBank/DDBJ databases">
        <authorList>
            <person name="Tuo L."/>
        </authorList>
    </citation>
    <scope>NUCLEOTIDE SEQUENCE [LARGE SCALE GENOMIC DNA]</scope>
    <source>
        <strain evidence="6 7">JCM 31229</strain>
    </source>
</reference>
<protein>
    <submittedName>
        <fullName evidence="6">M20/M25/M40 family metallo-hydrolase</fullName>
    </submittedName>
</protein>
<evidence type="ECO:0000313" key="7">
    <source>
        <dbReference type="Proteomes" id="UP000706039"/>
    </source>
</evidence>
<keyword evidence="3" id="KW-0378">Hydrolase</keyword>
<dbReference type="InterPro" id="IPR011650">
    <property type="entry name" value="Peptidase_M20_dimer"/>
</dbReference>
<evidence type="ECO:0000313" key="6">
    <source>
        <dbReference type="EMBL" id="MBY8825693.1"/>
    </source>
</evidence>
<gene>
    <name evidence="6" type="ORF">K7G82_25550</name>
</gene>
<evidence type="ECO:0000256" key="3">
    <source>
        <dbReference type="ARBA" id="ARBA00022801"/>
    </source>
</evidence>
<evidence type="ECO:0000256" key="4">
    <source>
        <dbReference type="SAM" id="SignalP"/>
    </source>
</evidence>
<proteinExistence type="predicted"/>
<dbReference type="Gene3D" id="3.30.70.360">
    <property type="match status" value="1"/>
</dbReference>
<keyword evidence="7" id="KW-1185">Reference proteome</keyword>
<feature type="chain" id="PRO_5045444638" evidence="4">
    <location>
        <begin position="22"/>
        <end position="510"/>
    </location>
</feature>
<keyword evidence="1" id="KW-0645">Protease</keyword>
<dbReference type="InterPro" id="IPR051458">
    <property type="entry name" value="Cyt/Met_Dipeptidase"/>
</dbReference>
<feature type="signal peptide" evidence="4">
    <location>
        <begin position="1"/>
        <end position="21"/>
    </location>
</feature>
<evidence type="ECO:0000256" key="1">
    <source>
        <dbReference type="ARBA" id="ARBA00022670"/>
    </source>
</evidence>
<keyword evidence="2" id="KW-0479">Metal-binding</keyword>
<evidence type="ECO:0000256" key="2">
    <source>
        <dbReference type="ARBA" id="ARBA00022723"/>
    </source>
</evidence>
<dbReference type="SUPFAM" id="SSF53187">
    <property type="entry name" value="Zn-dependent exopeptidases"/>
    <property type="match status" value="1"/>
</dbReference>
<keyword evidence="4" id="KW-0732">Signal</keyword>